<keyword evidence="10" id="KW-1185">Reference proteome</keyword>
<dbReference type="InterPro" id="IPR024929">
    <property type="entry name" value="GNL2_CP_dom"/>
</dbReference>
<evidence type="ECO:0000256" key="5">
    <source>
        <dbReference type="RuleBase" id="RU364023"/>
    </source>
</evidence>
<dbReference type="InterPro" id="IPR023179">
    <property type="entry name" value="GTP-bd_ortho_bundle_sf"/>
</dbReference>
<accession>A0A4Z1T3P0</accession>
<dbReference type="PANTHER" id="PTHR11089:SF9">
    <property type="entry name" value="NUCLEOLAR GTP-BINDING PROTEIN 2"/>
    <property type="match status" value="1"/>
</dbReference>
<evidence type="ECO:0000256" key="4">
    <source>
        <dbReference type="ARBA" id="ARBA00023242"/>
    </source>
</evidence>
<comment type="caution">
    <text evidence="9">The sequence shown here is derived from an EMBL/GenBank/DDBJ whole genome shotgun (WGS) entry which is preliminary data.</text>
</comment>
<feature type="domain" description="G" evidence="7">
    <location>
        <begin position="299"/>
        <end position="357"/>
    </location>
</feature>
<dbReference type="InterPro" id="IPR012971">
    <property type="entry name" value="NOG2_N_dom"/>
</dbReference>
<dbReference type="InterPro" id="IPR027417">
    <property type="entry name" value="P-loop_NTPase"/>
</dbReference>
<dbReference type="CDD" id="cd01858">
    <property type="entry name" value="NGP_1"/>
    <property type="match status" value="1"/>
</dbReference>
<dbReference type="PANTHER" id="PTHR11089">
    <property type="entry name" value="GTP-BINDING PROTEIN-RELATED"/>
    <property type="match status" value="1"/>
</dbReference>
<sequence length="722" mass="81790">MPSNASSILGRKAPAHGPVRSDATIRRLKMYKTRPIRDSKGTIIHEAYRSKTAPLDGRIEPSRRWFSGTRVVGQEDLRRMREVIEKEKKDPNTYLVHDKRLPTALIHDVPETRVKIQAVEPFPLTFGPKANRIRSKLASFNPEDIIATASREIGQYNEALDGSTAAQRELRKISFRAEADPRLIRGQTSRIHSEIYKVIDSSDVILYVLDARDPEGTRSVFLEKYMCLPENEHRHLVYILNKCDLVPTWVTASWITKLSKIHPTIAFHASLEHPYGRKDVFSILRQFAALHADKQQISVGLCGYPNAGKSSIINALLGKKSCKTAPIPGETKVWQYVSLTKRINLIDAPGVIWAGSQLELPTRLQSLVDKQDVANGSAATTRTVIEDYNYTNTMDVHLVLSGVLRTEYVEFPEKFIPCVLDRVQPGYINRTYGLRPVLTPEENWAGDADRLLEVIALKQGRLLKGGDPDCRTIARKILDDYVRGNLPHFVVPHTSDEVDAYNATLSRERKTWGSKTDTELINYVNTQNLTEIRSALSLGLEDELCNTFVRHRYDPDVVSEDEGEGGDGDDANVSRDTEDEADPLDKEGSDISGIDEPLEQMEYNRSLEETRRRLHEQKPSVADRIAAIRSQEVPIIRKAHRHQVQAEGLKRAAKLLRTKDRELTNAYLSSVVNEEDLIMVSKAYKKVKTPKRDRGGFDGRKTGKNFYQETKVRNARLKRFLK</sequence>
<feature type="compositionally biased region" description="Acidic residues" evidence="6">
    <location>
        <begin position="557"/>
        <end position="570"/>
    </location>
</feature>
<evidence type="ECO:0000313" key="10">
    <source>
        <dbReference type="Proteomes" id="UP000315496"/>
    </source>
</evidence>
<dbReference type="GO" id="GO:0005525">
    <property type="term" value="F:GTP binding"/>
    <property type="evidence" value="ECO:0007669"/>
    <property type="project" value="UniProtKB-KW"/>
</dbReference>
<dbReference type="OrthoDB" id="444945at2759"/>
<dbReference type="Gene3D" id="1.10.1580.10">
    <property type="match status" value="1"/>
</dbReference>
<evidence type="ECO:0000259" key="8">
    <source>
        <dbReference type="Pfam" id="PF08153"/>
    </source>
</evidence>
<gene>
    <name evidence="9" type="ORF">GMRT_16218</name>
</gene>
<dbReference type="Proteomes" id="UP000315496">
    <property type="component" value="Chromosome 3"/>
</dbReference>
<comment type="similarity">
    <text evidence="5">Belongs to the TRAFAC class YlqF/YawG GTPase family. NOG2 subfamily.</text>
</comment>
<reference evidence="9 10" key="1">
    <citation type="submission" date="2019-05" db="EMBL/GenBank/DDBJ databases">
        <title>The compact genome of Giardia muris reveals important steps in the evolution of intestinal protozoan parasites.</title>
        <authorList>
            <person name="Xu F."/>
            <person name="Jimenez-Gonzalez A."/>
            <person name="Einarsson E."/>
            <person name="Astvaldsson A."/>
            <person name="Peirasmaki D."/>
            <person name="Eckmann L."/>
            <person name="Andersson J.O."/>
            <person name="Svard S.G."/>
            <person name="Jerlstrom-Hultqvist J."/>
        </authorList>
    </citation>
    <scope>NUCLEOTIDE SEQUENCE [LARGE SCALE GENOMIC DNA]</scope>
    <source>
        <strain evidence="9 10">Roberts-Thomson</strain>
    </source>
</reference>
<protein>
    <recommendedName>
        <fullName evidence="5">Nucleolar GTP-binding protein 2</fullName>
    </recommendedName>
</protein>
<dbReference type="PRINTS" id="PR00326">
    <property type="entry name" value="GTP1OBG"/>
</dbReference>
<dbReference type="FunFam" id="3.40.50.300:FF:000559">
    <property type="entry name" value="Nuclear/nucleolar GTPase 2"/>
    <property type="match status" value="1"/>
</dbReference>
<dbReference type="AlphaFoldDB" id="A0A4Z1T3P0"/>
<dbReference type="VEuPathDB" id="GiardiaDB:GMRT_16218"/>
<dbReference type="Pfam" id="PF08153">
    <property type="entry name" value="NGP1NT"/>
    <property type="match status" value="1"/>
</dbReference>
<dbReference type="Gene3D" id="3.40.50.300">
    <property type="entry name" value="P-loop containing nucleotide triphosphate hydrolases"/>
    <property type="match status" value="1"/>
</dbReference>
<evidence type="ECO:0000256" key="2">
    <source>
        <dbReference type="ARBA" id="ARBA00022741"/>
    </source>
</evidence>
<dbReference type="InterPro" id="IPR006073">
    <property type="entry name" value="GTP-bd"/>
</dbReference>
<evidence type="ECO:0000256" key="1">
    <source>
        <dbReference type="ARBA" id="ARBA00004604"/>
    </source>
</evidence>
<proteinExistence type="inferred from homology"/>
<evidence type="ECO:0000256" key="3">
    <source>
        <dbReference type="ARBA" id="ARBA00023134"/>
    </source>
</evidence>
<organism evidence="9 10">
    <name type="scientific">Giardia muris</name>
    <dbReference type="NCBI Taxonomy" id="5742"/>
    <lineage>
        <taxon>Eukaryota</taxon>
        <taxon>Metamonada</taxon>
        <taxon>Diplomonadida</taxon>
        <taxon>Hexamitidae</taxon>
        <taxon>Giardiinae</taxon>
        <taxon>Giardia</taxon>
    </lineage>
</organism>
<feature type="domain" description="Nucleolar GTP-binding protein 2 N-terminal" evidence="8">
    <location>
        <begin position="30"/>
        <end position="153"/>
    </location>
</feature>
<feature type="region of interest" description="Disordered" evidence="6">
    <location>
        <begin position="556"/>
        <end position="600"/>
    </location>
</feature>
<keyword evidence="2 5" id="KW-0547">Nucleotide-binding</keyword>
<keyword evidence="3 5" id="KW-0342">GTP-binding</keyword>
<evidence type="ECO:0000256" key="6">
    <source>
        <dbReference type="SAM" id="MobiDB-lite"/>
    </source>
</evidence>
<evidence type="ECO:0000259" key="7">
    <source>
        <dbReference type="Pfam" id="PF01926"/>
    </source>
</evidence>
<dbReference type="InterPro" id="IPR050755">
    <property type="entry name" value="TRAFAC_YlqF/YawG_RiboMat"/>
</dbReference>
<name>A0A4Z1T3P0_GIAMU</name>
<dbReference type="Pfam" id="PF01926">
    <property type="entry name" value="MMR_HSR1"/>
    <property type="match status" value="1"/>
</dbReference>
<comment type="subcellular location">
    <subcellularLocation>
        <location evidence="1 5">Nucleus</location>
        <location evidence="1 5">Nucleolus</location>
    </subcellularLocation>
</comment>
<evidence type="ECO:0000313" key="9">
    <source>
        <dbReference type="EMBL" id="TNJ27667.1"/>
    </source>
</evidence>
<comment type="function">
    <text evidence="5">GTPase that associates with pre-60S ribosomal subunits in the nucleolus and is required for their nuclear export and maturation.</text>
</comment>
<dbReference type="EMBL" id="VDLU01000003">
    <property type="protein sequence ID" value="TNJ27667.1"/>
    <property type="molecule type" value="Genomic_DNA"/>
</dbReference>
<dbReference type="SUPFAM" id="SSF52540">
    <property type="entry name" value="P-loop containing nucleoside triphosphate hydrolases"/>
    <property type="match status" value="1"/>
</dbReference>
<keyword evidence="4 5" id="KW-0539">Nucleus</keyword>
<dbReference type="GO" id="GO:0005730">
    <property type="term" value="C:nucleolus"/>
    <property type="evidence" value="ECO:0007669"/>
    <property type="project" value="UniProtKB-SubCell"/>
</dbReference>